<keyword evidence="1" id="KW-0547">Nucleotide-binding</keyword>
<evidence type="ECO:0000259" key="4">
    <source>
        <dbReference type="PROSITE" id="PS50202"/>
    </source>
</evidence>
<dbReference type="GO" id="GO:0005886">
    <property type="term" value="C:plasma membrane"/>
    <property type="evidence" value="ECO:0007669"/>
    <property type="project" value="TreeGrafter"/>
</dbReference>
<accession>A0A0C3Q840</accession>
<proteinExistence type="predicted"/>
<dbReference type="AlphaFoldDB" id="A0A0C3Q840"/>
<evidence type="ECO:0008006" key="7">
    <source>
        <dbReference type="Google" id="ProtNLM"/>
    </source>
</evidence>
<reference evidence="5 6" key="1">
    <citation type="submission" date="2014-04" db="EMBL/GenBank/DDBJ databases">
        <authorList>
            <consortium name="DOE Joint Genome Institute"/>
            <person name="Kuo A."/>
            <person name="Girlanda M."/>
            <person name="Perotto S."/>
            <person name="Kohler A."/>
            <person name="Nagy L.G."/>
            <person name="Floudas D."/>
            <person name="Copeland A."/>
            <person name="Barry K.W."/>
            <person name="Cichocki N."/>
            <person name="Veneault-Fourrey C."/>
            <person name="LaButti K."/>
            <person name="Lindquist E.A."/>
            <person name="Lipzen A."/>
            <person name="Lundell T."/>
            <person name="Morin E."/>
            <person name="Murat C."/>
            <person name="Sun H."/>
            <person name="Tunlid A."/>
            <person name="Henrissat B."/>
            <person name="Grigoriev I.V."/>
            <person name="Hibbett D.S."/>
            <person name="Martin F."/>
            <person name="Nordberg H.P."/>
            <person name="Cantor M.N."/>
            <person name="Hua S.X."/>
        </authorList>
    </citation>
    <scope>NUCLEOTIDE SEQUENCE [LARGE SCALE GENOMIC DNA]</scope>
    <source>
        <strain evidence="5 6">MUT 4182</strain>
    </source>
</reference>
<dbReference type="PANTHER" id="PTHR27001">
    <property type="entry name" value="OS01G0253100 PROTEIN"/>
    <property type="match status" value="1"/>
</dbReference>
<dbReference type="PANTHER" id="PTHR27001:SF931">
    <property type="entry name" value="OS11G0664100 PROTEIN"/>
    <property type="match status" value="1"/>
</dbReference>
<evidence type="ECO:0000256" key="1">
    <source>
        <dbReference type="ARBA" id="ARBA00022741"/>
    </source>
</evidence>
<dbReference type="EMBL" id="KN823177">
    <property type="protein sequence ID" value="KIO20361.1"/>
    <property type="molecule type" value="Genomic_DNA"/>
</dbReference>
<evidence type="ECO:0000313" key="6">
    <source>
        <dbReference type="Proteomes" id="UP000054248"/>
    </source>
</evidence>
<dbReference type="InterPro" id="IPR000719">
    <property type="entry name" value="Prot_kinase_dom"/>
</dbReference>
<sequence length="453" mass="52080">MRDAEQSITIKNDEETKTIVVKLTAIPGKNFLYRLAPDIGYLKPNEELVVKITRDRLITGTFEGEWRDVLGVEAMETPYWYNAQSQEELATKDLKEQWRAMTKDCRHIESFLVPIYHKEPETPEIIDDPEDPKDCLLFPNWGDLEKPGNWFRFHLSGKEETEAHFSAAFWEPLVGGQPQECVVRLRNSEELHPGSMTVRWVMGYKSGAHLLDFSPRSAIARALHEVRIWRELKHENIAPLYGTILWPMMGLMSPSYRNGTVLPFVVDKKPPWELRVSLMKGIASALAYMHSKCIIHGDLTETNVAIDHNYRPILNNFELSTTEQDAKEGPLPWANYRYLAPEVPWSGWRKTTRGDVYAYGVLILEIATGRLARRELEEAVDPTTSNDSWSDGDYFPDLPPDYYQELNRSSSNVLWGVIRKCTKYFLDRPPIENILPSLDDITGGDWVPQALTR</sequence>
<dbReference type="STRING" id="1051891.A0A0C3Q840"/>
<dbReference type="PROSITE" id="PS50202">
    <property type="entry name" value="MSP"/>
    <property type="match status" value="1"/>
</dbReference>
<dbReference type="SUPFAM" id="SSF56112">
    <property type="entry name" value="Protein kinase-like (PK-like)"/>
    <property type="match status" value="1"/>
</dbReference>
<protein>
    <recommendedName>
        <fullName evidence="7">Protein kinase domain-containing protein</fullName>
    </recommendedName>
</protein>
<evidence type="ECO:0000313" key="5">
    <source>
        <dbReference type="EMBL" id="KIO20361.1"/>
    </source>
</evidence>
<keyword evidence="6" id="KW-1185">Reference proteome</keyword>
<dbReference type="InterPro" id="IPR011009">
    <property type="entry name" value="Kinase-like_dom_sf"/>
</dbReference>
<reference evidence="6" key="2">
    <citation type="submission" date="2015-01" db="EMBL/GenBank/DDBJ databases">
        <title>Evolutionary Origins and Diversification of the Mycorrhizal Mutualists.</title>
        <authorList>
            <consortium name="DOE Joint Genome Institute"/>
            <consortium name="Mycorrhizal Genomics Consortium"/>
            <person name="Kohler A."/>
            <person name="Kuo A."/>
            <person name="Nagy L.G."/>
            <person name="Floudas D."/>
            <person name="Copeland A."/>
            <person name="Barry K.W."/>
            <person name="Cichocki N."/>
            <person name="Veneault-Fourrey C."/>
            <person name="LaButti K."/>
            <person name="Lindquist E.A."/>
            <person name="Lipzen A."/>
            <person name="Lundell T."/>
            <person name="Morin E."/>
            <person name="Murat C."/>
            <person name="Riley R."/>
            <person name="Ohm R."/>
            <person name="Sun H."/>
            <person name="Tunlid A."/>
            <person name="Henrissat B."/>
            <person name="Grigoriev I.V."/>
            <person name="Hibbett D.S."/>
            <person name="Martin F."/>
        </authorList>
    </citation>
    <scope>NUCLEOTIDE SEQUENCE [LARGE SCALE GENOMIC DNA]</scope>
    <source>
        <strain evidence="6">MUT 4182</strain>
    </source>
</reference>
<dbReference type="OrthoDB" id="1668230at2759"/>
<dbReference type="Pfam" id="PF07714">
    <property type="entry name" value="PK_Tyr_Ser-Thr"/>
    <property type="match status" value="1"/>
</dbReference>
<dbReference type="InterPro" id="IPR000535">
    <property type="entry name" value="MSP_dom"/>
</dbReference>
<dbReference type="Gene3D" id="1.10.510.10">
    <property type="entry name" value="Transferase(Phosphotransferase) domain 1"/>
    <property type="match status" value="1"/>
</dbReference>
<gene>
    <name evidence="5" type="ORF">M407DRAFT_29993</name>
</gene>
<evidence type="ECO:0000256" key="2">
    <source>
        <dbReference type="ARBA" id="ARBA00022840"/>
    </source>
</evidence>
<dbReference type="InterPro" id="IPR001245">
    <property type="entry name" value="Ser-Thr/Tyr_kinase_cat_dom"/>
</dbReference>
<organism evidence="5 6">
    <name type="scientific">Tulasnella calospora MUT 4182</name>
    <dbReference type="NCBI Taxonomy" id="1051891"/>
    <lineage>
        <taxon>Eukaryota</taxon>
        <taxon>Fungi</taxon>
        <taxon>Dikarya</taxon>
        <taxon>Basidiomycota</taxon>
        <taxon>Agaricomycotina</taxon>
        <taxon>Agaricomycetes</taxon>
        <taxon>Cantharellales</taxon>
        <taxon>Tulasnellaceae</taxon>
        <taxon>Tulasnella</taxon>
    </lineage>
</organism>
<feature type="domain" description="MSP" evidence="4">
    <location>
        <begin position="1"/>
        <end position="116"/>
    </location>
</feature>
<keyword evidence="2" id="KW-0067">ATP-binding</keyword>
<evidence type="ECO:0000259" key="3">
    <source>
        <dbReference type="PROSITE" id="PS50011"/>
    </source>
</evidence>
<dbReference type="GO" id="GO:0004672">
    <property type="term" value="F:protein kinase activity"/>
    <property type="evidence" value="ECO:0007669"/>
    <property type="project" value="InterPro"/>
</dbReference>
<name>A0A0C3Q840_9AGAM</name>
<dbReference type="Proteomes" id="UP000054248">
    <property type="component" value="Unassembled WGS sequence"/>
</dbReference>
<dbReference type="HOGENOM" id="CLU_604372_0_0_1"/>
<feature type="domain" description="Protein kinase" evidence="3">
    <location>
        <begin position="150"/>
        <end position="447"/>
    </location>
</feature>
<dbReference type="GO" id="GO:0005524">
    <property type="term" value="F:ATP binding"/>
    <property type="evidence" value="ECO:0007669"/>
    <property type="project" value="UniProtKB-KW"/>
</dbReference>
<dbReference type="PROSITE" id="PS50011">
    <property type="entry name" value="PROTEIN_KINASE_DOM"/>
    <property type="match status" value="1"/>
</dbReference>